<protein>
    <submittedName>
        <fullName evidence="2">SRPBCC family protein</fullName>
    </submittedName>
</protein>
<sequence>MNKFTLLVTRASVVTVLTVSALVLLAAEQAHARTTTVGIDQAAPVVSRHDVDINAPLSTVWAIQTNISNWPTWQPSVTAAHLDGPLSVGSTFEWAQGDLKITSTIREIVPQRRIVWTGEAQGIDAVHVWVFTATRNGVHVHTEESWRGDVVKANAKTLQPMLDAALQDWLARLKQVSEGGAPRR</sequence>
<dbReference type="InterPro" id="IPR023393">
    <property type="entry name" value="START-like_dom_sf"/>
</dbReference>
<organism evidence="2 3">
    <name type="scientific">Paraburkholderia acidicola</name>
    <dbReference type="NCBI Taxonomy" id="1912599"/>
    <lineage>
        <taxon>Bacteria</taxon>
        <taxon>Pseudomonadati</taxon>
        <taxon>Pseudomonadota</taxon>
        <taxon>Betaproteobacteria</taxon>
        <taxon>Burkholderiales</taxon>
        <taxon>Burkholderiaceae</taxon>
        <taxon>Paraburkholderia</taxon>
    </lineage>
</organism>
<dbReference type="Proteomes" id="UP001469089">
    <property type="component" value="Unassembled WGS sequence"/>
</dbReference>
<reference evidence="2 3" key="1">
    <citation type="journal article" date="2024" name="Chem. Sci.">
        <title>Discovery of a lagriamide polyketide by integrated genome mining, isotopic labeling, and untargeted metabolomics.</title>
        <authorList>
            <person name="Fergusson C.H."/>
            <person name="Saulog J."/>
            <person name="Paulo B.S."/>
            <person name="Wilson D.M."/>
            <person name="Liu D.Y."/>
            <person name="Morehouse N.J."/>
            <person name="Waterworth S."/>
            <person name="Barkei J."/>
            <person name="Gray C.A."/>
            <person name="Kwan J.C."/>
            <person name="Eustaquio A.S."/>
            <person name="Linington R.G."/>
        </authorList>
    </citation>
    <scope>NUCLEOTIDE SEQUENCE [LARGE SCALE GENOMIC DNA]</scope>
    <source>
        <strain evidence="2 3">RL17-338-BIF-B</strain>
    </source>
</reference>
<evidence type="ECO:0000313" key="3">
    <source>
        <dbReference type="Proteomes" id="UP001469089"/>
    </source>
</evidence>
<dbReference type="InterPro" id="IPR019587">
    <property type="entry name" value="Polyketide_cyclase/dehydratase"/>
</dbReference>
<comment type="caution">
    <text evidence="2">The sequence shown here is derived from an EMBL/GenBank/DDBJ whole genome shotgun (WGS) entry which is preliminary data.</text>
</comment>
<name>A0ABV1LMN9_9BURK</name>
<evidence type="ECO:0000256" key="1">
    <source>
        <dbReference type="SAM" id="SignalP"/>
    </source>
</evidence>
<accession>A0ABV1LMN9</accession>
<keyword evidence="3" id="KW-1185">Reference proteome</keyword>
<feature type="chain" id="PRO_5046317898" evidence="1">
    <location>
        <begin position="33"/>
        <end position="184"/>
    </location>
</feature>
<dbReference type="EMBL" id="JAOALG010000001">
    <property type="protein sequence ID" value="MEQ5840503.1"/>
    <property type="molecule type" value="Genomic_DNA"/>
</dbReference>
<evidence type="ECO:0000313" key="2">
    <source>
        <dbReference type="EMBL" id="MEQ5840503.1"/>
    </source>
</evidence>
<feature type="signal peptide" evidence="1">
    <location>
        <begin position="1"/>
        <end position="32"/>
    </location>
</feature>
<dbReference type="SUPFAM" id="SSF55961">
    <property type="entry name" value="Bet v1-like"/>
    <property type="match status" value="1"/>
</dbReference>
<dbReference type="RefSeq" id="WP_349542671.1">
    <property type="nucleotide sequence ID" value="NZ_JAOALG010000001.1"/>
</dbReference>
<dbReference type="Pfam" id="PF10604">
    <property type="entry name" value="Polyketide_cyc2"/>
    <property type="match status" value="1"/>
</dbReference>
<keyword evidence="1" id="KW-0732">Signal</keyword>
<proteinExistence type="predicted"/>
<gene>
    <name evidence="2" type="ORF">N0A02_13815</name>
</gene>
<dbReference type="Gene3D" id="3.30.530.20">
    <property type="match status" value="1"/>
</dbReference>